<reference evidence="2" key="1">
    <citation type="journal article" date="2021" name="IMA Fungus">
        <title>Genomic characterization of three marine fungi, including Emericellopsis atlantica sp. nov. with signatures of a generalist lifestyle and marine biomass degradation.</title>
        <authorList>
            <person name="Hagestad O.C."/>
            <person name="Hou L."/>
            <person name="Andersen J.H."/>
            <person name="Hansen E.H."/>
            <person name="Altermark B."/>
            <person name="Li C."/>
            <person name="Kuhnert E."/>
            <person name="Cox R.J."/>
            <person name="Crous P.W."/>
            <person name="Spatafora J.W."/>
            <person name="Lail K."/>
            <person name="Amirebrahimi M."/>
            <person name="Lipzen A."/>
            <person name="Pangilinan J."/>
            <person name="Andreopoulos W."/>
            <person name="Hayes R.D."/>
            <person name="Ng V."/>
            <person name="Grigoriev I.V."/>
            <person name="Jackson S.A."/>
            <person name="Sutton T.D.S."/>
            <person name="Dobson A.D.W."/>
            <person name="Rama T."/>
        </authorList>
    </citation>
    <scope>NUCLEOTIDE SEQUENCE</scope>
    <source>
        <strain evidence="2">TRa018bII</strain>
    </source>
</reference>
<organism evidence="2 3">
    <name type="scientific">Amylocarpus encephaloides</name>
    <dbReference type="NCBI Taxonomy" id="45428"/>
    <lineage>
        <taxon>Eukaryota</taxon>
        <taxon>Fungi</taxon>
        <taxon>Dikarya</taxon>
        <taxon>Ascomycota</taxon>
        <taxon>Pezizomycotina</taxon>
        <taxon>Leotiomycetes</taxon>
        <taxon>Helotiales</taxon>
        <taxon>Helotiales incertae sedis</taxon>
        <taxon>Amylocarpus</taxon>
    </lineage>
</organism>
<keyword evidence="1" id="KW-0732">Signal</keyword>
<name>A0A9P7YI58_9HELO</name>
<evidence type="ECO:0000313" key="2">
    <source>
        <dbReference type="EMBL" id="KAG9234263.1"/>
    </source>
</evidence>
<dbReference type="EMBL" id="MU251469">
    <property type="protein sequence ID" value="KAG9234263.1"/>
    <property type="molecule type" value="Genomic_DNA"/>
</dbReference>
<dbReference type="AlphaFoldDB" id="A0A9P7YI58"/>
<keyword evidence="3" id="KW-1185">Reference proteome</keyword>
<evidence type="ECO:0000313" key="3">
    <source>
        <dbReference type="Proteomes" id="UP000824998"/>
    </source>
</evidence>
<evidence type="ECO:0008006" key="4">
    <source>
        <dbReference type="Google" id="ProtNLM"/>
    </source>
</evidence>
<protein>
    <recommendedName>
        <fullName evidence="4">AA1-like domain-containing protein</fullName>
    </recommendedName>
</protein>
<accession>A0A9P7YI58</accession>
<evidence type="ECO:0000256" key="1">
    <source>
        <dbReference type="SAM" id="SignalP"/>
    </source>
</evidence>
<dbReference type="Proteomes" id="UP000824998">
    <property type="component" value="Unassembled WGS sequence"/>
</dbReference>
<proteinExistence type="predicted"/>
<gene>
    <name evidence="2" type="ORF">BJ875DRAFT_441454</name>
</gene>
<feature type="signal peptide" evidence="1">
    <location>
        <begin position="1"/>
        <end position="19"/>
    </location>
</feature>
<comment type="caution">
    <text evidence="2">The sequence shown here is derived from an EMBL/GenBank/DDBJ whole genome shotgun (WGS) entry which is preliminary data.</text>
</comment>
<sequence>MYLCSAILAISALIPSITANLLKKPDASIQAMTTHNDTHINSLFILVRDPSDSPTQFTCQGNGPRDTAFPLYNFAISGAPGCLPKHSLTLEWGSASDNISVTYSDGNEERKTVGGIKIGFTDIYEMERMDQTCRESCGWKWGHPDA</sequence>
<feature type="chain" id="PRO_5040170854" description="AA1-like domain-containing protein" evidence="1">
    <location>
        <begin position="20"/>
        <end position="146"/>
    </location>
</feature>